<sequence length="425" mass="48438">MAATTGTDHHGRRMAMERQRELQSLSDHRAVSAFAHRARIQCFLRARFFRSGGLLPMNDEMREEGRDESSSGPLLSTQYTSANSSEHVTVIPQVVSHTEDDTHDHEILESTAPDGNHALQNDFPQEHIHHYEEYSDSRSEEVETDDSVFLHREEEWHVIESREEDPQWQLGPSFNPTGNRFSPPDDDVYGVELRELLSRRSVSNLLSSGFRESLDQLIRSYVQRQEHDWDFQGQRPSTGSGLLNEIRIDQATRAESDTAPQPSNVLSDQALSPQQRQWQQIESGHRHNWSQQSMHRSEFDWDAIHVLRDELSGVQRGMSSMQQMLEACMEMQIELQRSIKQEVSAALNLITGEETSRDGEDGSQWKLARKGTCCICCDNQIDSLLYRCGHMCTCSKCAGELLHGVGKCPLCRAPIVEVVRAYCIM</sequence>
<dbReference type="AlphaFoldDB" id="A0ABC8X5K7"/>
<reference evidence="5" key="1">
    <citation type="submission" date="2024-06" db="EMBL/GenBank/DDBJ databases">
        <authorList>
            <person name="Ryan C."/>
        </authorList>
    </citation>
    <scope>NUCLEOTIDE SEQUENCE [LARGE SCALE GENOMIC DNA]</scope>
</reference>
<dbReference type="InterPro" id="IPR001841">
    <property type="entry name" value="Znf_RING"/>
</dbReference>
<dbReference type="PANTHER" id="PTHR46519">
    <property type="entry name" value="RING/U-BOX SUPERFAMILY PROTEIN"/>
    <property type="match status" value="1"/>
</dbReference>
<dbReference type="GO" id="GO:0008270">
    <property type="term" value="F:zinc ion binding"/>
    <property type="evidence" value="ECO:0007669"/>
    <property type="project" value="UniProtKB-KW"/>
</dbReference>
<accession>A0ABC8X5K7</accession>
<dbReference type="EMBL" id="OZ075124">
    <property type="protein sequence ID" value="CAL4920318.1"/>
    <property type="molecule type" value="Genomic_DNA"/>
</dbReference>
<dbReference type="Pfam" id="PF13920">
    <property type="entry name" value="zf-C3HC4_3"/>
    <property type="match status" value="1"/>
</dbReference>
<evidence type="ECO:0000313" key="5">
    <source>
        <dbReference type="Proteomes" id="UP001497457"/>
    </source>
</evidence>
<evidence type="ECO:0000259" key="3">
    <source>
        <dbReference type="PROSITE" id="PS50089"/>
    </source>
</evidence>
<dbReference type="Gene3D" id="3.30.40.10">
    <property type="entry name" value="Zinc/RING finger domain, C3HC4 (zinc finger)"/>
    <property type="match status" value="1"/>
</dbReference>
<dbReference type="SUPFAM" id="SSF57850">
    <property type="entry name" value="RING/U-box"/>
    <property type="match status" value="1"/>
</dbReference>
<feature type="domain" description="RING-type" evidence="3">
    <location>
        <begin position="373"/>
        <end position="412"/>
    </location>
</feature>
<evidence type="ECO:0000256" key="1">
    <source>
        <dbReference type="PROSITE-ProRule" id="PRU00175"/>
    </source>
</evidence>
<reference evidence="4 5" key="2">
    <citation type="submission" date="2024-10" db="EMBL/GenBank/DDBJ databases">
        <authorList>
            <person name="Ryan C."/>
        </authorList>
    </citation>
    <scope>NUCLEOTIDE SEQUENCE [LARGE SCALE GENOMIC DNA]</scope>
</reference>
<keyword evidence="1" id="KW-0479">Metal-binding</keyword>
<dbReference type="CDD" id="cd16647">
    <property type="entry name" value="mRING-HC-C3HC5_NEU1"/>
    <property type="match status" value="1"/>
</dbReference>
<gene>
    <name evidence="4" type="ORF">URODEC1_LOCUS20344</name>
</gene>
<keyword evidence="1" id="KW-0862">Zinc</keyword>
<protein>
    <recommendedName>
        <fullName evidence="3">RING-type domain-containing protein</fullName>
    </recommendedName>
</protein>
<dbReference type="Proteomes" id="UP001497457">
    <property type="component" value="Chromosome 14rd"/>
</dbReference>
<feature type="region of interest" description="Disordered" evidence="2">
    <location>
        <begin position="253"/>
        <end position="284"/>
    </location>
</feature>
<keyword evidence="5" id="KW-1185">Reference proteome</keyword>
<evidence type="ECO:0000256" key="2">
    <source>
        <dbReference type="SAM" id="MobiDB-lite"/>
    </source>
</evidence>
<dbReference type="PANTHER" id="PTHR46519:SF5">
    <property type="entry name" value="RING_U-BOX SUPERFAMILY PROTEIN"/>
    <property type="match status" value="1"/>
</dbReference>
<name>A0ABC8X5K7_9POAL</name>
<organism evidence="4 5">
    <name type="scientific">Urochloa decumbens</name>
    <dbReference type="NCBI Taxonomy" id="240449"/>
    <lineage>
        <taxon>Eukaryota</taxon>
        <taxon>Viridiplantae</taxon>
        <taxon>Streptophyta</taxon>
        <taxon>Embryophyta</taxon>
        <taxon>Tracheophyta</taxon>
        <taxon>Spermatophyta</taxon>
        <taxon>Magnoliopsida</taxon>
        <taxon>Liliopsida</taxon>
        <taxon>Poales</taxon>
        <taxon>Poaceae</taxon>
        <taxon>PACMAD clade</taxon>
        <taxon>Panicoideae</taxon>
        <taxon>Panicodae</taxon>
        <taxon>Paniceae</taxon>
        <taxon>Melinidinae</taxon>
        <taxon>Urochloa</taxon>
    </lineage>
</organism>
<feature type="region of interest" description="Disordered" evidence="2">
    <location>
        <begin position="1"/>
        <end position="21"/>
    </location>
</feature>
<keyword evidence="1" id="KW-0863">Zinc-finger</keyword>
<proteinExistence type="predicted"/>
<dbReference type="InterPro" id="IPR013083">
    <property type="entry name" value="Znf_RING/FYVE/PHD"/>
</dbReference>
<dbReference type="PROSITE" id="PS50089">
    <property type="entry name" value="ZF_RING_2"/>
    <property type="match status" value="1"/>
</dbReference>
<feature type="compositionally biased region" description="Polar residues" evidence="2">
    <location>
        <begin position="258"/>
        <end position="282"/>
    </location>
</feature>
<evidence type="ECO:0000313" key="4">
    <source>
        <dbReference type="EMBL" id="CAL4920318.1"/>
    </source>
</evidence>